<protein>
    <submittedName>
        <fullName evidence="2">Uncharacterized protein</fullName>
    </submittedName>
</protein>
<accession>W2VSZ7</accession>
<evidence type="ECO:0000313" key="3">
    <source>
        <dbReference type="Proteomes" id="UP000018958"/>
    </source>
</evidence>
<sequence>MSDEESEWVAPPSVTEESSDSEFSYDSSSPSEGAQAALSQPRPSSFTRVASYDTYAAAKEALDDHNGCVDIDSRSERSTSEILSSNFIWRKGVDTPLLLDEQVDEVFTSHYAKMSTVY</sequence>
<reference evidence="2 3" key="1">
    <citation type="submission" date="2013-11" db="EMBL/GenBank/DDBJ databases">
        <title>The Genome Sequence of Phytophthora parasitica CJ01A1.</title>
        <authorList>
            <consortium name="The Broad Institute Genomics Platform"/>
            <person name="Russ C."/>
            <person name="Tyler B."/>
            <person name="Panabieres F."/>
            <person name="Shan W."/>
            <person name="Tripathy S."/>
            <person name="Grunwald N."/>
            <person name="Machado M."/>
            <person name="Johnson C.S."/>
            <person name="Walker B."/>
            <person name="Young S.K."/>
            <person name="Zeng Q."/>
            <person name="Gargeya S."/>
            <person name="Fitzgerald M."/>
            <person name="Haas B."/>
            <person name="Abouelleil A."/>
            <person name="Allen A.W."/>
            <person name="Alvarado L."/>
            <person name="Arachchi H.M."/>
            <person name="Berlin A.M."/>
            <person name="Chapman S.B."/>
            <person name="Gainer-Dewar J."/>
            <person name="Goldberg J."/>
            <person name="Griggs A."/>
            <person name="Gujja S."/>
            <person name="Hansen M."/>
            <person name="Howarth C."/>
            <person name="Imamovic A."/>
            <person name="Ireland A."/>
            <person name="Larimer J."/>
            <person name="McCowan C."/>
            <person name="Murphy C."/>
            <person name="Pearson M."/>
            <person name="Poon T.W."/>
            <person name="Priest M."/>
            <person name="Roberts A."/>
            <person name="Saif S."/>
            <person name="Shea T."/>
            <person name="Sisk P."/>
            <person name="Sykes S."/>
            <person name="Wortman J."/>
            <person name="Nusbaum C."/>
            <person name="Birren B."/>
        </authorList>
    </citation>
    <scope>NUCLEOTIDE SEQUENCE [LARGE SCALE GENOMIC DNA]</scope>
    <source>
        <strain evidence="2 3">CJ01A1</strain>
    </source>
</reference>
<proteinExistence type="predicted"/>
<gene>
    <name evidence="2" type="ORF">F441_22119</name>
</gene>
<evidence type="ECO:0000256" key="1">
    <source>
        <dbReference type="SAM" id="MobiDB-lite"/>
    </source>
</evidence>
<evidence type="ECO:0000313" key="2">
    <source>
        <dbReference type="EMBL" id="ETP00494.1"/>
    </source>
</evidence>
<organism evidence="2 3">
    <name type="scientific">Phytophthora nicotianae CJ01A1</name>
    <dbReference type="NCBI Taxonomy" id="1317063"/>
    <lineage>
        <taxon>Eukaryota</taxon>
        <taxon>Sar</taxon>
        <taxon>Stramenopiles</taxon>
        <taxon>Oomycota</taxon>
        <taxon>Peronosporomycetes</taxon>
        <taxon>Peronosporales</taxon>
        <taxon>Peronosporaceae</taxon>
        <taxon>Phytophthora</taxon>
    </lineage>
</organism>
<dbReference type="EMBL" id="ANIX01004399">
    <property type="protein sequence ID" value="ETP00494.1"/>
    <property type="molecule type" value="Genomic_DNA"/>
</dbReference>
<feature type="region of interest" description="Disordered" evidence="1">
    <location>
        <begin position="1"/>
        <end position="45"/>
    </location>
</feature>
<dbReference type="Proteomes" id="UP000018958">
    <property type="component" value="Unassembled WGS sequence"/>
</dbReference>
<dbReference type="AlphaFoldDB" id="W2VSZ7"/>
<comment type="caution">
    <text evidence="2">The sequence shown here is derived from an EMBL/GenBank/DDBJ whole genome shotgun (WGS) entry which is preliminary data.</text>
</comment>
<feature type="compositionally biased region" description="Low complexity" evidence="1">
    <location>
        <begin position="21"/>
        <end position="32"/>
    </location>
</feature>
<name>W2VSZ7_PHYNI</name>